<accession>D1AKG0</accession>
<dbReference type="Gene3D" id="3.10.180.10">
    <property type="entry name" value="2,3-Dihydroxybiphenyl 1,2-Dioxygenase, domain 1"/>
    <property type="match status" value="1"/>
</dbReference>
<dbReference type="KEGG" id="str:Sterm_2222"/>
<dbReference type="InterPro" id="IPR025870">
    <property type="entry name" value="Glyoxalase-like_dom"/>
</dbReference>
<gene>
    <name evidence="2" type="ordered locus">Sterm_2222</name>
</gene>
<evidence type="ECO:0000313" key="2">
    <source>
        <dbReference type="EMBL" id="ACZ09076.1"/>
    </source>
</evidence>
<dbReference type="InterPro" id="IPR029068">
    <property type="entry name" value="Glyas_Bleomycin-R_OHBP_Dase"/>
</dbReference>
<proteinExistence type="predicted"/>
<dbReference type="Pfam" id="PF12681">
    <property type="entry name" value="Glyoxalase_2"/>
    <property type="match status" value="1"/>
</dbReference>
<dbReference type="RefSeq" id="WP_012861670.1">
    <property type="nucleotide sequence ID" value="NC_013517.1"/>
</dbReference>
<name>D1AKG0_SEBTE</name>
<evidence type="ECO:0000313" key="3">
    <source>
        <dbReference type="Proteomes" id="UP000000845"/>
    </source>
</evidence>
<evidence type="ECO:0000259" key="1">
    <source>
        <dbReference type="Pfam" id="PF12681"/>
    </source>
</evidence>
<dbReference type="eggNOG" id="COG0346">
    <property type="taxonomic scope" value="Bacteria"/>
</dbReference>
<reference evidence="2 3" key="2">
    <citation type="journal article" date="2010" name="Stand. Genomic Sci.">
        <title>Complete genome sequence of Sebaldella termitidis type strain (NCTC 11300).</title>
        <authorList>
            <person name="Harmon-Smith M."/>
            <person name="Celia L."/>
            <person name="Chertkov O."/>
            <person name="Lapidus A."/>
            <person name="Copeland A."/>
            <person name="Glavina Del Rio T."/>
            <person name="Nolan M."/>
            <person name="Lucas S."/>
            <person name="Tice H."/>
            <person name="Cheng J.F."/>
            <person name="Han C."/>
            <person name="Detter J.C."/>
            <person name="Bruce D."/>
            <person name="Goodwin L."/>
            <person name="Pitluck S."/>
            <person name="Pati A."/>
            <person name="Liolios K."/>
            <person name="Ivanova N."/>
            <person name="Mavromatis K."/>
            <person name="Mikhailova N."/>
            <person name="Chen A."/>
            <person name="Palaniappan K."/>
            <person name="Land M."/>
            <person name="Hauser L."/>
            <person name="Chang Y.J."/>
            <person name="Jeffries C.D."/>
            <person name="Brettin T."/>
            <person name="Goker M."/>
            <person name="Beck B."/>
            <person name="Bristow J."/>
            <person name="Eisen J.A."/>
            <person name="Markowitz V."/>
            <person name="Hugenholtz P."/>
            <person name="Kyrpides N.C."/>
            <person name="Klenk H.P."/>
            <person name="Chen F."/>
        </authorList>
    </citation>
    <scope>NUCLEOTIDE SEQUENCE [LARGE SCALE GENOMIC DNA]</scope>
    <source>
        <strain evidence="3">ATCC 33386 / NCTC 11300</strain>
    </source>
</reference>
<dbReference type="EMBL" id="CP001739">
    <property type="protein sequence ID" value="ACZ09076.1"/>
    <property type="molecule type" value="Genomic_DNA"/>
</dbReference>
<dbReference type="SUPFAM" id="SSF54593">
    <property type="entry name" value="Glyoxalase/Bleomycin resistance protein/Dihydroxybiphenyl dioxygenase"/>
    <property type="match status" value="1"/>
</dbReference>
<dbReference type="STRING" id="526218.Sterm_2222"/>
<sequence>MKFILPIIVVKDIQKSKKFYEEVLRQNITLDLGSNITFSDKFAIQADYADLVDADNFHISFNSNDHELYFEENDFDELLKHLEKFSDIHFIHKTKTYPWLQRVIRFYDPDFHIIEIGESMDTIFKNLYNLGMTIDEISEKTCHPIEYIKKSLDL</sequence>
<dbReference type="HOGENOM" id="CLU_105776_0_0_0"/>
<feature type="domain" description="Glyoxalase-like" evidence="1">
    <location>
        <begin position="3"/>
        <end position="121"/>
    </location>
</feature>
<dbReference type="AlphaFoldDB" id="D1AKG0"/>
<keyword evidence="3" id="KW-1185">Reference proteome</keyword>
<reference evidence="3" key="1">
    <citation type="submission" date="2009-09" db="EMBL/GenBank/DDBJ databases">
        <title>The complete chromosome of Sebaldella termitidis ATCC 33386.</title>
        <authorList>
            <consortium name="US DOE Joint Genome Institute (JGI-PGF)"/>
            <person name="Lucas S."/>
            <person name="Copeland A."/>
            <person name="Lapidus A."/>
            <person name="Glavina del Rio T."/>
            <person name="Dalin E."/>
            <person name="Tice H."/>
            <person name="Bruce D."/>
            <person name="Goodwin L."/>
            <person name="Pitluck S."/>
            <person name="Kyrpides N."/>
            <person name="Mavromatis K."/>
            <person name="Ivanova N."/>
            <person name="Mikhailova N."/>
            <person name="Sims D."/>
            <person name="Meincke L."/>
            <person name="Brettin T."/>
            <person name="Detter J.C."/>
            <person name="Han C."/>
            <person name="Larimer F."/>
            <person name="Land M."/>
            <person name="Hauser L."/>
            <person name="Markowitz V."/>
            <person name="Cheng J.F."/>
            <person name="Hugenholtz P."/>
            <person name="Woyke T."/>
            <person name="Wu D."/>
            <person name="Eisen J.A."/>
        </authorList>
    </citation>
    <scope>NUCLEOTIDE SEQUENCE [LARGE SCALE GENOMIC DNA]</scope>
    <source>
        <strain evidence="3">ATCC 33386 / NCTC 11300</strain>
    </source>
</reference>
<organism evidence="2 3">
    <name type="scientific">Sebaldella termitidis (strain ATCC 33386 / NCTC 11300)</name>
    <dbReference type="NCBI Taxonomy" id="526218"/>
    <lineage>
        <taxon>Bacteria</taxon>
        <taxon>Fusobacteriati</taxon>
        <taxon>Fusobacteriota</taxon>
        <taxon>Fusobacteriia</taxon>
        <taxon>Fusobacteriales</taxon>
        <taxon>Leptotrichiaceae</taxon>
        <taxon>Sebaldella</taxon>
    </lineage>
</organism>
<protein>
    <submittedName>
        <fullName evidence="2">Glyoxalase/bleomycin resistance protein/dioxygenase</fullName>
    </submittedName>
</protein>
<dbReference type="Proteomes" id="UP000000845">
    <property type="component" value="Chromosome"/>
</dbReference>